<accession>A0A6I0EY34</accession>
<dbReference type="EMBL" id="WBZC01000044">
    <property type="protein sequence ID" value="KAB3532897.1"/>
    <property type="molecule type" value="Genomic_DNA"/>
</dbReference>
<evidence type="ECO:0000259" key="4">
    <source>
        <dbReference type="PROSITE" id="PS50983"/>
    </source>
</evidence>
<dbReference type="Gene3D" id="3.40.50.1980">
    <property type="entry name" value="Nitrogenase molybdenum iron protein domain"/>
    <property type="match status" value="2"/>
</dbReference>
<dbReference type="PROSITE" id="PS50983">
    <property type="entry name" value="FE_B12_PBP"/>
    <property type="match status" value="1"/>
</dbReference>
<reference evidence="5 6" key="1">
    <citation type="submission" date="2019-10" db="EMBL/GenBank/DDBJ databases">
        <title>Alkaliphilus serpentinus sp. nov. and Alkaliphilus pronyensis sp. nov., two novel anaerobic alkaliphilic species isolated from the serpentinized-hosted hydrothermal field of the Prony Bay (New Caledonia).</title>
        <authorList>
            <person name="Postec A."/>
        </authorList>
    </citation>
    <scope>NUCLEOTIDE SEQUENCE [LARGE SCALE GENOMIC DNA]</scope>
    <source>
        <strain evidence="5 6">LacV</strain>
    </source>
</reference>
<dbReference type="AlphaFoldDB" id="A0A6I0EY34"/>
<dbReference type="InterPro" id="IPR054828">
    <property type="entry name" value="Vit_B12_bind_prot"/>
</dbReference>
<dbReference type="InterPro" id="IPR050902">
    <property type="entry name" value="ABC_Transporter_SBP"/>
</dbReference>
<evidence type="ECO:0000256" key="2">
    <source>
        <dbReference type="ARBA" id="ARBA00022729"/>
    </source>
</evidence>
<evidence type="ECO:0000313" key="6">
    <source>
        <dbReference type="Proteomes" id="UP000432715"/>
    </source>
</evidence>
<dbReference type="Pfam" id="PF01497">
    <property type="entry name" value="Peripla_BP_2"/>
    <property type="match status" value="1"/>
</dbReference>
<keyword evidence="6" id="KW-1185">Reference proteome</keyword>
<dbReference type="GO" id="GO:0071281">
    <property type="term" value="P:cellular response to iron ion"/>
    <property type="evidence" value="ECO:0007669"/>
    <property type="project" value="TreeGrafter"/>
</dbReference>
<comment type="caution">
    <text evidence="5">The sequence shown here is derived from an EMBL/GenBank/DDBJ whole genome shotgun (WGS) entry which is preliminary data.</text>
</comment>
<dbReference type="SUPFAM" id="SSF53807">
    <property type="entry name" value="Helical backbone' metal receptor"/>
    <property type="match status" value="1"/>
</dbReference>
<keyword evidence="3" id="KW-0175">Coiled coil</keyword>
<keyword evidence="2" id="KW-0732">Signal</keyword>
<dbReference type="PANTHER" id="PTHR30535">
    <property type="entry name" value="VITAMIN B12-BINDING PROTEIN"/>
    <property type="match status" value="1"/>
</dbReference>
<dbReference type="Proteomes" id="UP000432715">
    <property type="component" value="Unassembled WGS sequence"/>
</dbReference>
<evidence type="ECO:0000256" key="1">
    <source>
        <dbReference type="ARBA" id="ARBA00008814"/>
    </source>
</evidence>
<evidence type="ECO:0000256" key="3">
    <source>
        <dbReference type="SAM" id="Coils"/>
    </source>
</evidence>
<name>A0A6I0EY34_9FIRM</name>
<dbReference type="OrthoDB" id="9816357at2"/>
<feature type="coiled-coil region" evidence="3">
    <location>
        <begin position="167"/>
        <end position="194"/>
    </location>
</feature>
<feature type="domain" description="Fe/B12 periplasmic-binding" evidence="4">
    <location>
        <begin position="69"/>
        <end position="328"/>
    </location>
</feature>
<comment type="similarity">
    <text evidence="1">Belongs to the bacterial solute-binding protein 8 family.</text>
</comment>
<dbReference type="PROSITE" id="PS51257">
    <property type="entry name" value="PROKAR_LIPOPROTEIN"/>
    <property type="match status" value="1"/>
</dbReference>
<dbReference type="CDD" id="cd01144">
    <property type="entry name" value="BtuF"/>
    <property type="match status" value="1"/>
</dbReference>
<evidence type="ECO:0000313" key="5">
    <source>
        <dbReference type="EMBL" id="KAB3532897.1"/>
    </source>
</evidence>
<gene>
    <name evidence="5" type="ORF">F8154_11140</name>
</gene>
<protein>
    <submittedName>
        <fullName evidence="5">Cobalamin-binding protein</fullName>
    </submittedName>
</protein>
<organism evidence="5 6">
    <name type="scientific">Alkaliphilus pronyensis</name>
    <dbReference type="NCBI Taxonomy" id="1482732"/>
    <lineage>
        <taxon>Bacteria</taxon>
        <taxon>Bacillati</taxon>
        <taxon>Bacillota</taxon>
        <taxon>Clostridia</taxon>
        <taxon>Peptostreptococcales</taxon>
        <taxon>Natronincolaceae</taxon>
        <taxon>Alkaliphilus</taxon>
    </lineage>
</organism>
<sequence>MMKKSLIMFFIIMLLTVGLLAGCGGEEGTIDKPEELDSQEETQVEEPKYPLVITDGLGNQVTINSKPEKFISIAPSQTEILYALGLGDKLVAVSDYCDYPAEAQDMEKVGSSWTTNSERIIELNPDIVFVYGEGQPEAIQQLEAAGITIVKYMPETIEEILETIAVIGEIADEEERAQKLIEEMENKRDEIIAKVKDKPKKKVFYQVWDEPLMTAGPGSFIDELIVLAGGENIASDAEGAYPQFSVEVLVERNPEIYIAPAHTSEKSLLTEEEELQLKNNIKARPGYSNIAAIKNDKIELLEPNVVSRPGARIIEALELIAKAIHPDAF</sequence>
<dbReference type="NCBIfam" id="NF038402">
    <property type="entry name" value="TroA_like"/>
    <property type="match status" value="1"/>
</dbReference>
<dbReference type="InterPro" id="IPR002491">
    <property type="entry name" value="ABC_transptr_periplasmic_BD"/>
</dbReference>
<dbReference type="PANTHER" id="PTHR30535:SF34">
    <property type="entry name" value="MOLYBDATE-BINDING PROTEIN MOLA"/>
    <property type="match status" value="1"/>
</dbReference>
<proteinExistence type="inferred from homology"/>